<keyword evidence="1" id="KW-1185">Reference proteome</keyword>
<proteinExistence type="predicted"/>
<sequence>MDRKSKLKNFEISNVPVNFNPFCYGEFIQVRKKKNAAPNATFKIHFIANMEWLMKNEFFTIVNRMLSQWNPSSEKPILNYNNFKDFI</sequence>
<name>A0A914QDD8_9BILA</name>
<evidence type="ECO:0000313" key="1">
    <source>
        <dbReference type="Proteomes" id="UP000887578"/>
    </source>
</evidence>
<reference evidence="2" key="1">
    <citation type="submission" date="2022-11" db="UniProtKB">
        <authorList>
            <consortium name="WormBaseParasite"/>
        </authorList>
    </citation>
    <scope>IDENTIFICATION</scope>
</reference>
<organism evidence="1 2">
    <name type="scientific">Panagrolaimus davidi</name>
    <dbReference type="NCBI Taxonomy" id="227884"/>
    <lineage>
        <taxon>Eukaryota</taxon>
        <taxon>Metazoa</taxon>
        <taxon>Ecdysozoa</taxon>
        <taxon>Nematoda</taxon>
        <taxon>Chromadorea</taxon>
        <taxon>Rhabditida</taxon>
        <taxon>Tylenchina</taxon>
        <taxon>Panagrolaimomorpha</taxon>
        <taxon>Panagrolaimoidea</taxon>
        <taxon>Panagrolaimidae</taxon>
        <taxon>Panagrolaimus</taxon>
    </lineage>
</organism>
<dbReference type="WBParaSite" id="PDA_v2.g29748.t1">
    <property type="protein sequence ID" value="PDA_v2.g29748.t1"/>
    <property type="gene ID" value="PDA_v2.g29748"/>
</dbReference>
<evidence type="ECO:0000313" key="2">
    <source>
        <dbReference type="WBParaSite" id="PDA_v2.g29748.t1"/>
    </source>
</evidence>
<accession>A0A914QDD8</accession>
<dbReference type="AlphaFoldDB" id="A0A914QDD8"/>
<dbReference type="Proteomes" id="UP000887578">
    <property type="component" value="Unplaced"/>
</dbReference>
<protein>
    <submittedName>
        <fullName evidence="2">Uncharacterized protein</fullName>
    </submittedName>
</protein>